<dbReference type="InterPro" id="IPR001054">
    <property type="entry name" value="A/G_cyclase"/>
</dbReference>
<dbReference type="Pfam" id="PF00233">
    <property type="entry name" value="PDEase_I"/>
    <property type="match status" value="1"/>
</dbReference>
<evidence type="ECO:0000256" key="1">
    <source>
        <dbReference type="ARBA" id="ARBA00004370"/>
    </source>
</evidence>
<name>A0A9N8ENK1_9STRA</name>
<feature type="transmembrane region" description="Helical" evidence="8">
    <location>
        <begin position="66"/>
        <end position="88"/>
    </location>
</feature>
<organism evidence="10 11">
    <name type="scientific">Seminavis robusta</name>
    <dbReference type="NCBI Taxonomy" id="568900"/>
    <lineage>
        <taxon>Eukaryota</taxon>
        <taxon>Sar</taxon>
        <taxon>Stramenopiles</taxon>
        <taxon>Ochrophyta</taxon>
        <taxon>Bacillariophyta</taxon>
        <taxon>Bacillariophyceae</taxon>
        <taxon>Bacillariophycidae</taxon>
        <taxon>Naviculales</taxon>
        <taxon>Naviculaceae</taxon>
        <taxon>Seminavis</taxon>
    </lineage>
</organism>
<dbReference type="PANTHER" id="PTHR11920:SF335">
    <property type="entry name" value="GUANYLATE CYCLASE"/>
    <property type="match status" value="1"/>
</dbReference>
<dbReference type="PROSITE" id="PS50125">
    <property type="entry name" value="GUANYLATE_CYCLASE_2"/>
    <property type="match status" value="1"/>
</dbReference>
<evidence type="ECO:0000313" key="11">
    <source>
        <dbReference type="Proteomes" id="UP001153069"/>
    </source>
</evidence>
<dbReference type="GO" id="GO:0001653">
    <property type="term" value="F:peptide receptor activity"/>
    <property type="evidence" value="ECO:0007669"/>
    <property type="project" value="TreeGrafter"/>
</dbReference>
<dbReference type="SUPFAM" id="SSF55073">
    <property type="entry name" value="Nucleotide cyclase"/>
    <property type="match status" value="1"/>
</dbReference>
<dbReference type="Gene3D" id="1.10.1300.10">
    <property type="entry name" value="3'5'-cyclic nucleotide phosphodiesterase, catalytic domain"/>
    <property type="match status" value="1"/>
</dbReference>
<comment type="subcellular location">
    <subcellularLocation>
        <location evidence="1">Membrane</location>
    </subcellularLocation>
</comment>
<keyword evidence="3" id="KW-0547">Nucleotide-binding</keyword>
<dbReference type="SUPFAM" id="SSF109604">
    <property type="entry name" value="HD-domain/PDEase-like"/>
    <property type="match status" value="1"/>
</dbReference>
<dbReference type="GO" id="GO:0004383">
    <property type="term" value="F:guanylate cyclase activity"/>
    <property type="evidence" value="ECO:0007669"/>
    <property type="project" value="TreeGrafter"/>
</dbReference>
<keyword evidence="5 8" id="KW-0472">Membrane</keyword>
<proteinExistence type="predicted"/>
<dbReference type="InterPro" id="IPR002073">
    <property type="entry name" value="PDEase_catalytic_dom"/>
</dbReference>
<dbReference type="GO" id="GO:0005886">
    <property type="term" value="C:plasma membrane"/>
    <property type="evidence" value="ECO:0007669"/>
    <property type="project" value="TreeGrafter"/>
</dbReference>
<dbReference type="InterPro" id="IPR050401">
    <property type="entry name" value="Cyclic_nucleotide_synthase"/>
</dbReference>
<dbReference type="SMART" id="SM00044">
    <property type="entry name" value="CYCc"/>
    <property type="match status" value="1"/>
</dbReference>
<sequence>MTNLASPEDGLADVENAKMSIQDDGSDSSDGGTTFSSVGMDRSSSSSAGDSDAPEKLVRRENQYILATRVIVVLLLVAAAIGTTVFIYRYAKTNEEQDFESDYQAVATTILDSFNTDITLKFFCAKTLSAIMSAKHEEEVAKDLAVVAALAEHGIEHEAKAAPWKITVPHSQFLQATSEAKWLINAHYIGYSPLLFQESHREEFETYAADYQKQNGLFFETDLSEDNDDVNQDAIGWNASKGLFVVDPSSGEVSSAPTLDSTNETVVPPFYSPLWQADARSAQISPTMYDQASDMIRATALRQMIDRREPVLSETFLRNTTYYDTYFGASDPVPGVYMHFPVHTLDVETGQGTGIIGSVVMEFLWESFLTSIYPPNSENVHIVIENTCGQTYTYVVNVENQIGDYKEHRMVLVGAGDLHETKFDDYVQSTDYGYFGDVVWFSKVPSLDEEHESTLESCLYRFVVYPTQAMEDQYISNDPVLYAVVTFVIFFFVSGVLLLYDHIVRKRQKKIMEAAARTNQIVSSLFPKSIRERLYRQQLAFSPSHKDDSTIRSHRSMSGTSKMQLQSFVQVETGPSPLLLSSEPIADLFPSATVCIINIANFSAWSSERGPQQVLTLLEHLFYEFDSIGKRMGVFKLDSLGDQYLAVAGLPHYRHDHAELIVKYAYRCLKAMTMITRKLEVTLGPDTGDLRARVGIHSGPVTAGVLRGEKTRFQLFGDTYNVAEHVCTAGQPKRIQVTEQTADLLKERGKENWLRPRSEKVDLKGRGVVQLYWVHPHANEAATRSTGYEYLPDDGDSILDDSTSQLPGTPDEFKGTSQQLDRMNRLIDWNVQFLYTLLENVVTARGKRSAVGVAELEEFESKLEKQKAEGTLVLDEFTEILSIPKFTPDGVDAERGILDPLVKEELRDFVTRVASTYRDVPFHNFEHASHVMLSIGKMMKRIVEPEGIEYDVEGVSEETRSIEIARQIHNSTYGISNDHLLQFTSVFAALIHDADHTGLTNKELVDLKVPLAEQYRETSVAEQNSVDITWRMLLEPGYTHLRRCIYSNAEEMKRFRELLVNAVMATDIADKRLNAVRKSRWNDAFAEAAPSSSSSDHKMFHDDANLNENRKATIVYEHLIQASDVSHTMQHWNTFRKFNARLFEERYVAWLKGVAEEPSVGWYKGELGFYDFYLVPLAKKLHQCGVFGVSYHEYLHHAQENRREWETKGEGITAEMLAHCQSKYPHGLASVPGQTTVEEGFVDEEVDC</sequence>
<dbReference type="InterPro" id="IPR036971">
    <property type="entry name" value="PDEase_catalytic_dom_sf"/>
</dbReference>
<evidence type="ECO:0000313" key="10">
    <source>
        <dbReference type="EMBL" id="CAB9524421.1"/>
    </source>
</evidence>
<evidence type="ECO:0000256" key="7">
    <source>
        <dbReference type="SAM" id="MobiDB-lite"/>
    </source>
</evidence>
<protein>
    <submittedName>
        <fullName evidence="10">Receptor-type guanylate cyclase gcy</fullName>
    </submittedName>
</protein>
<feature type="region of interest" description="Disordered" evidence="7">
    <location>
        <begin position="1"/>
        <end position="54"/>
    </location>
</feature>
<dbReference type="PANTHER" id="PTHR11920">
    <property type="entry name" value="GUANYLYL CYCLASE"/>
    <property type="match status" value="1"/>
</dbReference>
<comment type="caution">
    <text evidence="10">The sequence shown here is derived from an EMBL/GenBank/DDBJ whole genome shotgun (WGS) entry which is preliminary data.</text>
</comment>
<dbReference type="OrthoDB" id="74705at2759"/>
<evidence type="ECO:0000256" key="6">
    <source>
        <dbReference type="ARBA" id="ARBA00023239"/>
    </source>
</evidence>
<evidence type="ECO:0000259" key="9">
    <source>
        <dbReference type="PROSITE" id="PS50125"/>
    </source>
</evidence>
<feature type="transmembrane region" description="Helical" evidence="8">
    <location>
        <begin position="480"/>
        <end position="500"/>
    </location>
</feature>
<dbReference type="CDD" id="cd07302">
    <property type="entry name" value="CHD"/>
    <property type="match status" value="1"/>
</dbReference>
<dbReference type="AlphaFoldDB" id="A0A9N8ENK1"/>
<dbReference type="Proteomes" id="UP001153069">
    <property type="component" value="Unassembled WGS sequence"/>
</dbReference>
<keyword evidence="11" id="KW-1185">Reference proteome</keyword>
<dbReference type="GO" id="GO:0035556">
    <property type="term" value="P:intracellular signal transduction"/>
    <property type="evidence" value="ECO:0007669"/>
    <property type="project" value="InterPro"/>
</dbReference>
<evidence type="ECO:0000256" key="5">
    <source>
        <dbReference type="ARBA" id="ARBA00023136"/>
    </source>
</evidence>
<dbReference type="Gene3D" id="3.30.70.1230">
    <property type="entry name" value="Nucleotide cyclase"/>
    <property type="match status" value="1"/>
</dbReference>
<keyword evidence="6" id="KW-0456">Lyase</keyword>
<dbReference type="GO" id="GO:0000166">
    <property type="term" value="F:nucleotide binding"/>
    <property type="evidence" value="ECO:0007669"/>
    <property type="project" value="UniProtKB-KW"/>
</dbReference>
<evidence type="ECO:0000256" key="8">
    <source>
        <dbReference type="SAM" id="Phobius"/>
    </source>
</evidence>
<accession>A0A9N8ENK1</accession>
<keyword evidence="4 8" id="KW-1133">Transmembrane helix</keyword>
<evidence type="ECO:0000256" key="2">
    <source>
        <dbReference type="ARBA" id="ARBA00022692"/>
    </source>
</evidence>
<dbReference type="GO" id="GO:0004016">
    <property type="term" value="F:adenylate cyclase activity"/>
    <property type="evidence" value="ECO:0007669"/>
    <property type="project" value="TreeGrafter"/>
</dbReference>
<dbReference type="Pfam" id="PF00211">
    <property type="entry name" value="Guanylate_cyc"/>
    <property type="match status" value="1"/>
</dbReference>
<dbReference type="GO" id="GO:0007168">
    <property type="term" value="P:receptor guanylyl cyclase signaling pathway"/>
    <property type="evidence" value="ECO:0007669"/>
    <property type="project" value="TreeGrafter"/>
</dbReference>
<evidence type="ECO:0000256" key="4">
    <source>
        <dbReference type="ARBA" id="ARBA00022989"/>
    </source>
</evidence>
<gene>
    <name evidence="10" type="ORF">SEMRO_1535_G280530.1</name>
</gene>
<evidence type="ECO:0000256" key="3">
    <source>
        <dbReference type="ARBA" id="ARBA00022741"/>
    </source>
</evidence>
<feature type="domain" description="Guanylate cyclase" evidence="9">
    <location>
        <begin position="593"/>
        <end position="727"/>
    </location>
</feature>
<keyword evidence="10" id="KW-0675">Receptor</keyword>
<dbReference type="InterPro" id="IPR029787">
    <property type="entry name" value="Nucleotide_cyclase"/>
</dbReference>
<feature type="compositionally biased region" description="Low complexity" evidence="7">
    <location>
        <begin position="28"/>
        <end position="51"/>
    </location>
</feature>
<reference evidence="10" key="1">
    <citation type="submission" date="2020-06" db="EMBL/GenBank/DDBJ databases">
        <authorList>
            <consortium name="Plant Systems Biology data submission"/>
        </authorList>
    </citation>
    <scope>NUCLEOTIDE SEQUENCE</scope>
    <source>
        <strain evidence="10">D6</strain>
    </source>
</reference>
<keyword evidence="2 8" id="KW-0812">Transmembrane</keyword>
<dbReference type="GO" id="GO:0004114">
    <property type="term" value="F:3',5'-cyclic-nucleotide phosphodiesterase activity"/>
    <property type="evidence" value="ECO:0007669"/>
    <property type="project" value="InterPro"/>
</dbReference>
<dbReference type="EMBL" id="CAICTM010001533">
    <property type="protein sequence ID" value="CAB9524421.1"/>
    <property type="molecule type" value="Genomic_DNA"/>
</dbReference>